<feature type="compositionally biased region" description="Basic and acidic residues" evidence="1">
    <location>
        <begin position="449"/>
        <end position="467"/>
    </location>
</feature>
<reference evidence="2 3" key="1">
    <citation type="journal article" date="2024" name="IMA Fungus">
        <title>IMA Genome - F19 : A genome assembly and annotation guide to empower mycologists, including annotated draft genome sequences of Ceratocystis pirilliformis, Diaporthe australafricana, Fusarium ophioides, Paecilomyces lecythidis, and Sporothrix stenoceras.</title>
        <authorList>
            <person name="Aylward J."/>
            <person name="Wilson A.M."/>
            <person name="Visagie C.M."/>
            <person name="Spraker J."/>
            <person name="Barnes I."/>
            <person name="Buitendag C."/>
            <person name="Ceriani C."/>
            <person name="Del Mar Angel L."/>
            <person name="du Plessis D."/>
            <person name="Fuchs T."/>
            <person name="Gasser K."/>
            <person name="Kramer D."/>
            <person name="Li W."/>
            <person name="Munsamy K."/>
            <person name="Piso A."/>
            <person name="Price J.L."/>
            <person name="Sonnekus B."/>
            <person name="Thomas C."/>
            <person name="van der Nest A."/>
            <person name="van Dijk A."/>
            <person name="van Heerden A."/>
            <person name="van Vuuren N."/>
            <person name="Yilmaz N."/>
            <person name="Duong T.A."/>
            <person name="van der Merwe N.A."/>
            <person name="Wingfield M.J."/>
            <person name="Wingfield B.D."/>
        </authorList>
    </citation>
    <scope>NUCLEOTIDE SEQUENCE [LARGE SCALE GENOMIC DNA]</scope>
    <source>
        <strain evidence="2 3">CMW 18167</strain>
    </source>
</reference>
<dbReference type="Proteomes" id="UP001583193">
    <property type="component" value="Unassembled WGS sequence"/>
</dbReference>
<feature type="region of interest" description="Disordered" evidence="1">
    <location>
        <begin position="482"/>
        <end position="504"/>
    </location>
</feature>
<accession>A0ABR3XUA4</accession>
<name>A0ABR3XUA4_9EURO</name>
<evidence type="ECO:0000313" key="2">
    <source>
        <dbReference type="EMBL" id="KAL1879572.1"/>
    </source>
</evidence>
<feature type="region of interest" description="Disordered" evidence="1">
    <location>
        <begin position="703"/>
        <end position="739"/>
    </location>
</feature>
<evidence type="ECO:0000313" key="3">
    <source>
        <dbReference type="Proteomes" id="UP001583193"/>
    </source>
</evidence>
<keyword evidence="3" id="KW-1185">Reference proteome</keyword>
<feature type="region of interest" description="Disordered" evidence="1">
    <location>
        <begin position="421"/>
        <end position="467"/>
    </location>
</feature>
<feature type="region of interest" description="Disordered" evidence="1">
    <location>
        <begin position="764"/>
        <end position="783"/>
    </location>
</feature>
<feature type="region of interest" description="Disordered" evidence="1">
    <location>
        <begin position="534"/>
        <end position="571"/>
    </location>
</feature>
<organism evidence="2 3">
    <name type="scientific">Paecilomyces lecythidis</name>
    <dbReference type="NCBI Taxonomy" id="3004212"/>
    <lineage>
        <taxon>Eukaryota</taxon>
        <taxon>Fungi</taxon>
        <taxon>Dikarya</taxon>
        <taxon>Ascomycota</taxon>
        <taxon>Pezizomycotina</taxon>
        <taxon>Eurotiomycetes</taxon>
        <taxon>Eurotiomycetidae</taxon>
        <taxon>Eurotiales</taxon>
        <taxon>Thermoascaceae</taxon>
        <taxon>Paecilomyces</taxon>
    </lineage>
</organism>
<feature type="compositionally biased region" description="Basic and acidic residues" evidence="1">
    <location>
        <begin position="618"/>
        <end position="629"/>
    </location>
</feature>
<feature type="region of interest" description="Disordered" evidence="1">
    <location>
        <begin position="595"/>
        <end position="646"/>
    </location>
</feature>
<proteinExistence type="predicted"/>
<feature type="compositionally biased region" description="Polar residues" evidence="1">
    <location>
        <begin position="543"/>
        <end position="565"/>
    </location>
</feature>
<feature type="compositionally biased region" description="Basic and acidic residues" evidence="1">
    <location>
        <begin position="1025"/>
        <end position="1050"/>
    </location>
</feature>
<feature type="compositionally biased region" description="Basic and acidic residues" evidence="1">
    <location>
        <begin position="703"/>
        <end position="717"/>
    </location>
</feature>
<gene>
    <name evidence="2" type="ORF">Plec18167_004029</name>
</gene>
<comment type="caution">
    <text evidence="2">The sequence shown here is derived from an EMBL/GenBank/DDBJ whole genome shotgun (WGS) entry which is preliminary data.</text>
</comment>
<feature type="compositionally biased region" description="Basic residues" evidence="1">
    <location>
        <begin position="718"/>
        <end position="729"/>
    </location>
</feature>
<feature type="compositionally biased region" description="Polar residues" evidence="1">
    <location>
        <begin position="495"/>
        <end position="504"/>
    </location>
</feature>
<sequence length="1254" mass="139516">MEAKQRLTIASTWLFENIGVHEIRESYKYARYILRFDFHKLILSRSDSQFAGDTVEYAPDDEAFVIKTNDIDKSSSRFGNLMPDFIDEQRNKDLLDMPRVRRIEVSDAVDIDGIESHESTPEKNRKETLLTFDNDSDQETVSVPNIRCTKYWLSASGGLGCFEGNFEDILAEVARLTGTDISVKEDINRIQVTGNSEDDVADALEKLSRIEKPLSLAVRPRTAHILQAPADEGVRFRIANCSTINEVTLRRILADPTANIASRLRQMFVTLLLNFDSETQHYVLPDNLNAPTPCTNQPGRSRIWQDFKFQEIGNGESYLSIEAEAEKEAAAKTEPCEIGIESNDSSSDVASEVAAVEHPYLTEEQVKEVGKWVSEGLKKGAVGAAAKQEIAQIPKLTKDLERSGQALTPEPKKVAGIKTRRPLIENQALPQGDNARGDRSVKGTVSHTEALDLRPSEKDIPESPDNSRKKWIMTYNASENQTALTPSLENDENGPLNQIGVSSQHDVDIPANRLIPETPERLVYISGIRFPANFDRNKYGSPGKSSATERGGTPNKNLQNTSKGESASKPMRLIDVDSPAESSVLPSNKYNLSFDQPALIPGPSDGTARNDPFAIKSPDNEFERDRSLSDYETAPSESRISETAPATECDNLSMIRISELRNALEAQELDEDPDVFSVASTPMRPYSRANMMYKERLAVLEKASKKENEQSTEERSTRQFRRTMGHKAPKPTSASMSKAEMKAKRQATLEDAWGVRPSLVRKTDAASVANAKTPGNKKPQDVVPANLKENKKHAESDMKTAETLRQLFNAIQPTLEAAQSFPGRLSLEMQIGLILIPLLPKTYKGDLISDDDWKKIFNPRAGVFAPSTNFIQRVTSSGTDVDHIIDLKTSKDEGKRRLFEQDYTDYSVIYEYHCRTKNDQAVILVIDEAGNITVRKPAVTLGAVNLHFPGHTWDVNMAVSGFTEQVHGSDKELDKAIRHITENLWIPPDRSLLRIYTRIPEGNELNVDKVLMKRSTLHRSLLSENDIKQKEKAPTKQRDEHNSTEENRQDVYLKITEVQDLWTGVTPADNRALRARCGPPNEMIEKGRLWYEVSMISPTIEDVLQSNSGLEVGECTQDWSPTDLMGNEAHLVLPGHAKKGNQVSKSSSQTPSPVAAAIGSTGIGELFRVASTVVRKMDSVGFWNLGPGIDAARKAAGFEALFSTNNFFTGTVTGAPSMSMVKVDPKGRDFEELESVQEMESASMVDEKDILEFW</sequence>
<protein>
    <submittedName>
        <fullName evidence="2">Uncharacterized protein</fullName>
    </submittedName>
</protein>
<feature type="region of interest" description="Disordered" evidence="1">
    <location>
        <begin position="1022"/>
        <end position="1050"/>
    </location>
</feature>
<evidence type="ECO:0000256" key="1">
    <source>
        <dbReference type="SAM" id="MobiDB-lite"/>
    </source>
</evidence>
<dbReference type="EMBL" id="JAVDPF010000010">
    <property type="protein sequence ID" value="KAL1879572.1"/>
    <property type="molecule type" value="Genomic_DNA"/>
</dbReference>